<dbReference type="EMBL" id="CM020619">
    <property type="protein sequence ID" value="KAK1863702.1"/>
    <property type="molecule type" value="Genomic_DNA"/>
</dbReference>
<organism evidence="1 2">
    <name type="scientific">Pyropia yezoensis</name>
    <name type="common">Susabi-nori</name>
    <name type="synonym">Porphyra yezoensis</name>
    <dbReference type="NCBI Taxonomy" id="2788"/>
    <lineage>
        <taxon>Eukaryota</taxon>
        <taxon>Rhodophyta</taxon>
        <taxon>Bangiophyceae</taxon>
        <taxon>Bangiales</taxon>
        <taxon>Bangiaceae</taxon>
        <taxon>Pyropia</taxon>
    </lineage>
</organism>
<sequence>MHTDLLEPSSNDSVFLARSEIHGFLRDIVMASAKVSEEDADQLLKEEFEVPPASRGDSPSLKKLKPWLMKTMNNVHAKMRSRVQVRMYFEVDVINAVPAEPFICETALHSGKIVAGRLVWFE</sequence>
<comment type="caution">
    <text evidence="1">The sequence shown here is derived from an EMBL/GenBank/DDBJ whole genome shotgun (WGS) entry which is preliminary data.</text>
</comment>
<accession>A0ACC3C0N4</accession>
<evidence type="ECO:0000313" key="2">
    <source>
        <dbReference type="Proteomes" id="UP000798662"/>
    </source>
</evidence>
<reference evidence="1" key="1">
    <citation type="submission" date="2019-11" db="EMBL/GenBank/DDBJ databases">
        <title>Nori genome reveals adaptations in red seaweeds to the harsh intertidal environment.</title>
        <authorList>
            <person name="Wang D."/>
            <person name="Mao Y."/>
        </authorList>
    </citation>
    <scope>NUCLEOTIDE SEQUENCE</scope>
    <source>
        <tissue evidence="1">Gametophyte</tissue>
    </source>
</reference>
<gene>
    <name evidence="1" type="ORF">I4F81_006256</name>
</gene>
<evidence type="ECO:0000313" key="1">
    <source>
        <dbReference type="EMBL" id="KAK1863702.1"/>
    </source>
</evidence>
<protein>
    <submittedName>
        <fullName evidence="1">Uncharacterized protein</fullName>
    </submittedName>
</protein>
<dbReference type="Proteomes" id="UP000798662">
    <property type="component" value="Chromosome 2"/>
</dbReference>
<keyword evidence="2" id="KW-1185">Reference proteome</keyword>
<name>A0ACC3C0N4_PYRYE</name>
<proteinExistence type="predicted"/>